<dbReference type="RefSeq" id="XP_025464447.1">
    <property type="nucleotide sequence ID" value="XM_025610204.1"/>
</dbReference>
<dbReference type="Proteomes" id="UP000246702">
    <property type="component" value="Unassembled WGS sequence"/>
</dbReference>
<dbReference type="GeneID" id="37112347"/>
<evidence type="ECO:0000313" key="11">
    <source>
        <dbReference type="Proteomes" id="UP000246702"/>
    </source>
</evidence>
<evidence type="ECO:0000313" key="10">
    <source>
        <dbReference type="EMBL" id="PWY77260.1"/>
    </source>
</evidence>
<evidence type="ECO:0000256" key="9">
    <source>
        <dbReference type="RuleBase" id="RU000461"/>
    </source>
</evidence>
<keyword evidence="6 8" id="KW-0408">Iron</keyword>
<dbReference type="Pfam" id="PF00067">
    <property type="entry name" value="p450"/>
    <property type="match status" value="1"/>
</dbReference>
<sequence>MERQAALCVAIGMAIWVLQLAYNSLRSPLRHIPGPLYTRATRLPLKISIITGKRIYFIHDLHQRYGPVVRIAPDEVSISSLPEFKEIHRAGSAFLKTAWYQKTTFDRKPGIFAMRDPKEHSARRKLLARPFAKSELRRTWEPVVKEKVHLAVSQIRRELLSTGRSDVLKWWTFFATDVSGHLMFGESFGMLQLGRRTKYIDALESIMKGGGINAELPVVGLIGRHIPHPSFKAMFRSSDYLSEYGGRAVSNSRTNSMSTRNIFTGMLTESEKESGTLTEEDVVTEAGNLIVAGSDTTAVTLTYLVWAVLLQPALQHDLEEEVGRVDPSYNEAALEELPLLNAVIMETLRLYGAAPGSLPRSVPHGGGIFGGYRMPQGVTVSTQSYTIHRDETLYPDPESFDATRWLPGDGRDSDAARQGLSPFGHGSRGCLGIHLAWMELRLAAAEFFRECRGVRLAPSATWESMKPENYFLISPCGHRCEIMHG</sequence>
<dbReference type="InterPro" id="IPR017972">
    <property type="entry name" value="Cyt_P450_CS"/>
</dbReference>
<dbReference type="OrthoDB" id="1470350at2759"/>
<keyword evidence="11" id="KW-1185">Reference proteome</keyword>
<gene>
    <name evidence="10" type="ORF">BO94DRAFT_523106</name>
</gene>
<dbReference type="STRING" id="1450535.A0A317VZD8"/>
<name>A0A317VZD8_9EURO</name>
<feature type="binding site" description="axial binding residue" evidence="8">
    <location>
        <position position="430"/>
    </location>
    <ligand>
        <name>heme</name>
        <dbReference type="ChEBI" id="CHEBI:30413"/>
    </ligand>
    <ligandPart>
        <name>Fe</name>
        <dbReference type="ChEBI" id="CHEBI:18248"/>
    </ligandPart>
</feature>
<comment type="caution">
    <text evidence="10">The sequence shown here is derived from an EMBL/GenBank/DDBJ whole genome shotgun (WGS) entry which is preliminary data.</text>
</comment>
<reference evidence="10 11" key="1">
    <citation type="submission" date="2016-12" db="EMBL/GenBank/DDBJ databases">
        <title>The genomes of Aspergillus section Nigri reveals drivers in fungal speciation.</title>
        <authorList>
            <consortium name="DOE Joint Genome Institute"/>
            <person name="Vesth T.C."/>
            <person name="Nybo J."/>
            <person name="Theobald S."/>
            <person name="Brandl J."/>
            <person name="Frisvad J.C."/>
            <person name="Nielsen K.F."/>
            <person name="Lyhne E.K."/>
            <person name="Kogle M.E."/>
            <person name="Kuo A."/>
            <person name="Riley R."/>
            <person name="Clum A."/>
            <person name="Nolan M."/>
            <person name="Lipzen A."/>
            <person name="Salamov A."/>
            <person name="Henrissat B."/>
            <person name="Wiebenga A."/>
            <person name="De Vries R.P."/>
            <person name="Grigoriev I.V."/>
            <person name="Mortensen U.H."/>
            <person name="Andersen M.R."/>
            <person name="Baker S.E."/>
        </authorList>
    </citation>
    <scope>NUCLEOTIDE SEQUENCE [LARGE SCALE GENOMIC DNA]</scope>
    <source>
        <strain evidence="10 11">CBS 115572</strain>
    </source>
</reference>
<proteinExistence type="inferred from homology"/>
<dbReference type="InterPro" id="IPR036396">
    <property type="entry name" value="Cyt_P450_sf"/>
</dbReference>
<dbReference type="PROSITE" id="PS00086">
    <property type="entry name" value="CYTOCHROME_P450"/>
    <property type="match status" value="1"/>
</dbReference>
<evidence type="ECO:0000256" key="4">
    <source>
        <dbReference type="ARBA" id="ARBA00022723"/>
    </source>
</evidence>
<dbReference type="PRINTS" id="PR00463">
    <property type="entry name" value="EP450I"/>
</dbReference>
<keyword evidence="7 9" id="KW-0503">Monooxygenase</keyword>
<evidence type="ECO:0000256" key="6">
    <source>
        <dbReference type="ARBA" id="ARBA00023004"/>
    </source>
</evidence>
<dbReference type="InterPro" id="IPR002401">
    <property type="entry name" value="Cyt_P450_E_grp-I"/>
</dbReference>
<dbReference type="PANTHER" id="PTHR24305:SF96">
    <property type="entry name" value="CYTOCHROME P450 MONOOXYGENASE STCB-RELATED"/>
    <property type="match status" value="1"/>
</dbReference>
<dbReference type="SUPFAM" id="SSF48264">
    <property type="entry name" value="Cytochrome P450"/>
    <property type="match status" value="1"/>
</dbReference>
<evidence type="ECO:0000256" key="3">
    <source>
        <dbReference type="ARBA" id="ARBA00022617"/>
    </source>
</evidence>
<evidence type="ECO:0000256" key="5">
    <source>
        <dbReference type="ARBA" id="ARBA00023002"/>
    </source>
</evidence>
<dbReference type="GO" id="GO:0004497">
    <property type="term" value="F:monooxygenase activity"/>
    <property type="evidence" value="ECO:0007669"/>
    <property type="project" value="UniProtKB-KW"/>
</dbReference>
<dbReference type="GO" id="GO:0016705">
    <property type="term" value="F:oxidoreductase activity, acting on paired donors, with incorporation or reduction of molecular oxygen"/>
    <property type="evidence" value="ECO:0007669"/>
    <property type="project" value="InterPro"/>
</dbReference>
<evidence type="ECO:0000256" key="7">
    <source>
        <dbReference type="ARBA" id="ARBA00023033"/>
    </source>
</evidence>
<dbReference type="PRINTS" id="PR00385">
    <property type="entry name" value="P450"/>
</dbReference>
<evidence type="ECO:0000256" key="1">
    <source>
        <dbReference type="ARBA" id="ARBA00001971"/>
    </source>
</evidence>
<dbReference type="InterPro" id="IPR050121">
    <property type="entry name" value="Cytochrome_P450_monoxygenase"/>
</dbReference>
<dbReference type="GO" id="GO:0020037">
    <property type="term" value="F:heme binding"/>
    <property type="evidence" value="ECO:0007669"/>
    <property type="project" value="InterPro"/>
</dbReference>
<keyword evidence="3 8" id="KW-0349">Heme</keyword>
<dbReference type="Gene3D" id="1.10.630.10">
    <property type="entry name" value="Cytochrome P450"/>
    <property type="match status" value="1"/>
</dbReference>
<organism evidence="10 11">
    <name type="scientific">Aspergillus sclerotioniger CBS 115572</name>
    <dbReference type="NCBI Taxonomy" id="1450535"/>
    <lineage>
        <taxon>Eukaryota</taxon>
        <taxon>Fungi</taxon>
        <taxon>Dikarya</taxon>
        <taxon>Ascomycota</taxon>
        <taxon>Pezizomycotina</taxon>
        <taxon>Eurotiomycetes</taxon>
        <taxon>Eurotiomycetidae</taxon>
        <taxon>Eurotiales</taxon>
        <taxon>Aspergillaceae</taxon>
        <taxon>Aspergillus</taxon>
        <taxon>Aspergillus subgen. Circumdati</taxon>
    </lineage>
</organism>
<comment type="similarity">
    <text evidence="2 9">Belongs to the cytochrome P450 family.</text>
</comment>
<evidence type="ECO:0000256" key="2">
    <source>
        <dbReference type="ARBA" id="ARBA00010617"/>
    </source>
</evidence>
<keyword evidence="5 9" id="KW-0560">Oxidoreductase</keyword>
<protein>
    <submittedName>
        <fullName evidence="10">Sterigmatocystin biosynthesis P450 monooxygenase</fullName>
    </submittedName>
</protein>
<dbReference type="FunFam" id="1.10.630.10:FF:000093">
    <property type="entry name" value="Cytochrome P450 monooxygenase"/>
    <property type="match status" value="1"/>
</dbReference>
<dbReference type="EMBL" id="MSFK01000026">
    <property type="protein sequence ID" value="PWY77260.1"/>
    <property type="molecule type" value="Genomic_DNA"/>
</dbReference>
<evidence type="ECO:0000256" key="8">
    <source>
        <dbReference type="PIRSR" id="PIRSR602401-1"/>
    </source>
</evidence>
<dbReference type="GO" id="GO:0005506">
    <property type="term" value="F:iron ion binding"/>
    <property type="evidence" value="ECO:0007669"/>
    <property type="project" value="InterPro"/>
</dbReference>
<accession>A0A317VZD8</accession>
<dbReference type="PANTHER" id="PTHR24305">
    <property type="entry name" value="CYTOCHROME P450"/>
    <property type="match status" value="1"/>
</dbReference>
<comment type="cofactor">
    <cofactor evidence="1 8">
        <name>heme</name>
        <dbReference type="ChEBI" id="CHEBI:30413"/>
    </cofactor>
</comment>
<keyword evidence="4 8" id="KW-0479">Metal-binding</keyword>
<dbReference type="CDD" id="cd11059">
    <property type="entry name" value="CYP_fungal"/>
    <property type="match status" value="1"/>
</dbReference>
<dbReference type="AlphaFoldDB" id="A0A317VZD8"/>
<dbReference type="InterPro" id="IPR001128">
    <property type="entry name" value="Cyt_P450"/>
</dbReference>